<evidence type="ECO:0000313" key="8">
    <source>
        <dbReference type="EMBL" id="GAV03283.1"/>
    </source>
</evidence>
<keyword evidence="9" id="KW-1185">Reference proteome</keyword>
<proteinExistence type="predicted"/>
<dbReference type="InterPro" id="IPR051066">
    <property type="entry name" value="Trans_reg/Corepressor"/>
</dbReference>
<comment type="caution">
    <text evidence="8">The sequence shown here is derived from an EMBL/GenBank/DDBJ whole genome shotgun (WGS) entry which is preliminary data.</text>
</comment>
<dbReference type="PANTHER" id="PTHR16089:SF28">
    <property type="entry name" value="REST COREPRESSOR"/>
    <property type="match status" value="1"/>
</dbReference>
<keyword evidence="4" id="KW-0539">Nucleus</keyword>
<dbReference type="Gene3D" id="4.10.1240.50">
    <property type="match status" value="1"/>
</dbReference>
<dbReference type="CDD" id="cd00167">
    <property type="entry name" value="SANT"/>
    <property type="match status" value="1"/>
</dbReference>
<dbReference type="EMBL" id="BDGG01000009">
    <property type="protein sequence ID" value="GAV03283.1"/>
    <property type="molecule type" value="Genomic_DNA"/>
</dbReference>
<evidence type="ECO:0000256" key="4">
    <source>
        <dbReference type="ARBA" id="ARBA00023242"/>
    </source>
</evidence>
<feature type="coiled-coil region" evidence="5">
    <location>
        <begin position="278"/>
        <end position="309"/>
    </location>
</feature>
<dbReference type="Proteomes" id="UP000186922">
    <property type="component" value="Unassembled WGS sequence"/>
</dbReference>
<dbReference type="PROSITE" id="PS51156">
    <property type="entry name" value="ELM2"/>
    <property type="match status" value="1"/>
</dbReference>
<dbReference type="SMART" id="SM01189">
    <property type="entry name" value="ELM2"/>
    <property type="match status" value="1"/>
</dbReference>
<dbReference type="InterPro" id="IPR000949">
    <property type="entry name" value="ELM2_dom"/>
</dbReference>
<dbReference type="Gene3D" id="1.20.58.1880">
    <property type="match status" value="1"/>
</dbReference>
<dbReference type="GO" id="GO:0005667">
    <property type="term" value="C:transcription regulator complex"/>
    <property type="evidence" value="ECO:0007669"/>
    <property type="project" value="TreeGrafter"/>
</dbReference>
<name>A0A1D1VSY3_RAMVA</name>
<reference evidence="8 9" key="1">
    <citation type="journal article" date="2016" name="Nat. Commun.">
        <title>Extremotolerant tardigrade genome and improved radiotolerance of human cultured cells by tardigrade-unique protein.</title>
        <authorList>
            <person name="Hashimoto T."/>
            <person name="Horikawa D.D."/>
            <person name="Saito Y."/>
            <person name="Kuwahara H."/>
            <person name="Kozuka-Hata H."/>
            <person name="Shin-I T."/>
            <person name="Minakuchi Y."/>
            <person name="Ohishi K."/>
            <person name="Motoyama A."/>
            <person name="Aizu T."/>
            <person name="Enomoto A."/>
            <person name="Kondo K."/>
            <person name="Tanaka S."/>
            <person name="Hara Y."/>
            <person name="Koshikawa S."/>
            <person name="Sagara H."/>
            <person name="Miura T."/>
            <person name="Yokobori S."/>
            <person name="Miyagawa K."/>
            <person name="Suzuki Y."/>
            <person name="Kubo T."/>
            <person name="Oyama M."/>
            <person name="Kohara Y."/>
            <person name="Fujiyama A."/>
            <person name="Arakawa K."/>
            <person name="Katayama T."/>
            <person name="Toyoda A."/>
            <person name="Kunieda T."/>
        </authorList>
    </citation>
    <scope>NUCLEOTIDE SEQUENCE [LARGE SCALE GENOMIC DNA]</scope>
    <source>
        <strain evidence="8 9">YOKOZUNA-1</strain>
    </source>
</reference>
<evidence type="ECO:0000256" key="1">
    <source>
        <dbReference type="ARBA" id="ARBA00004123"/>
    </source>
</evidence>
<feature type="domain" description="ELM2" evidence="7">
    <location>
        <begin position="39"/>
        <end position="125"/>
    </location>
</feature>
<dbReference type="GO" id="GO:0003714">
    <property type="term" value="F:transcription corepressor activity"/>
    <property type="evidence" value="ECO:0007669"/>
    <property type="project" value="TreeGrafter"/>
</dbReference>
<evidence type="ECO:0000256" key="3">
    <source>
        <dbReference type="ARBA" id="ARBA00023163"/>
    </source>
</evidence>
<evidence type="ECO:0000256" key="2">
    <source>
        <dbReference type="ARBA" id="ARBA00023015"/>
    </source>
</evidence>
<comment type="subcellular location">
    <subcellularLocation>
        <location evidence="1">Nucleus</location>
    </subcellularLocation>
</comment>
<dbReference type="GO" id="GO:0000118">
    <property type="term" value="C:histone deacetylase complex"/>
    <property type="evidence" value="ECO:0007669"/>
    <property type="project" value="TreeGrafter"/>
</dbReference>
<dbReference type="InterPro" id="IPR009057">
    <property type="entry name" value="Homeodomain-like_sf"/>
</dbReference>
<dbReference type="Gene3D" id="1.10.10.60">
    <property type="entry name" value="Homeodomain-like"/>
    <property type="match status" value="1"/>
</dbReference>
<keyword evidence="5" id="KW-0175">Coiled coil</keyword>
<gene>
    <name evidence="8" type="primary">RvY_13730-1</name>
    <name evidence="8" type="synonym">RvY_13730.1</name>
    <name evidence="8" type="ORF">RvY_13730</name>
</gene>
<dbReference type="SMART" id="SM00717">
    <property type="entry name" value="SANT"/>
    <property type="match status" value="2"/>
</dbReference>
<feature type="region of interest" description="Disordered" evidence="6">
    <location>
        <begin position="222"/>
        <end position="248"/>
    </location>
</feature>
<accession>A0A1D1VSY3</accession>
<dbReference type="InterPro" id="IPR001005">
    <property type="entry name" value="SANT/Myb"/>
</dbReference>
<dbReference type="AlphaFoldDB" id="A0A1D1VSY3"/>
<dbReference type="STRING" id="947166.A0A1D1VSY3"/>
<organism evidence="8 9">
    <name type="scientific">Ramazzottius varieornatus</name>
    <name type="common">Water bear</name>
    <name type="synonym">Tardigrade</name>
    <dbReference type="NCBI Taxonomy" id="947166"/>
    <lineage>
        <taxon>Eukaryota</taxon>
        <taxon>Metazoa</taxon>
        <taxon>Ecdysozoa</taxon>
        <taxon>Tardigrada</taxon>
        <taxon>Eutardigrada</taxon>
        <taxon>Parachela</taxon>
        <taxon>Hypsibioidea</taxon>
        <taxon>Ramazzottiidae</taxon>
        <taxon>Ramazzottius</taxon>
    </lineage>
</organism>
<feature type="region of interest" description="Disordered" evidence="6">
    <location>
        <begin position="178"/>
        <end position="201"/>
    </location>
</feature>
<dbReference type="OrthoDB" id="10064338at2759"/>
<dbReference type="PANTHER" id="PTHR16089">
    <property type="entry name" value="REST COREPRESSOR COREST PROTEIN-RELATED"/>
    <property type="match status" value="1"/>
</dbReference>
<keyword evidence="3" id="KW-0804">Transcription</keyword>
<sequence length="400" mass="45509">MALDRRFTKNPNKLLKPDYSMDSAHGPTKEKALMHTSNKKIFIGPAYQAVLPPLLATTSRDSYERFTPDHETLLWEPTDRVSEAKIDALVAELKTKGFDEDQILPFFRYQDFNIDATLHGLSNVYVGKQEGMPLHDKVLFVQGYGFHGKNFERIHDLLPSHSIHTLISHYYTEFKKSKQSSKNPGAQVRPEADVKKITGLPTNLHTSPDLYLSRSQHFSSHLDKLSPEVSSDTNTARPVPTVKHSDPDRLAIIETLNSAGLKDEEVARKRTASERARIQELTEAEVTAAEKLEKAKETFQIAEDEALNETTVAAREEEQKDPTPVWQQSEIQIFMRCLVEFGTDFTQASRLLPNKTEQQVRNMYYNRCYFYGLDQLVKFHETVQAKLRAKKNAGTDGKSV</sequence>
<evidence type="ECO:0000256" key="5">
    <source>
        <dbReference type="SAM" id="Coils"/>
    </source>
</evidence>
<evidence type="ECO:0000256" key="6">
    <source>
        <dbReference type="SAM" id="MobiDB-lite"/>
    </source>
</evidence>
<dbReference type="Pfam" id="PF01448">
    <property type="entry name" value="ELM2"/>
    <property type="match status" value="1"/>
</dbReference>
<protein>
    <recommendedName>
        <fullName evidence="7">ELM2 domain-containing protein</fullName>
    </recommendedName>
</protein>
<evidence type="ECO:0000259" key="7">
    <source>
        <dbReference type="PROSITE" id="PS51156"/>
    </source>
</evidence>
<dbReference type="GO" id="GO:0006357">
    <property type="term" value="P:regulation of transcription by RNA polymerase II"/>
    <property type="evidence" value="ECO:0007669"/>
    <property type="project" value="TreeGrafter"/>
</dbReference>
<evidence type="ECO:0000313" key="9">
    <source>
        <dbReference type="Proteomes" id="UP000186922"/>
    </source>
</evidence>
<keyword evidence="2" id="KW-0805">Transcription regulation</keyword>
<dbReference type="SUPFAM" id="SSF46689">
    <property type="entry name" value="Homeodomain-like"/>
    <property type="match status" value="2"/>
</dbReference>